<dbReference type="PROSITE" id="PS51900">
    <property type="entry name" value="CB"/>
    <property type="match status" value="1"/>
</dbReference>
<dbReference type="InterPro" id="IPR044068">
    <property type="entry name" value="CB"/>
</dbReference>
<sequence>MTMTIEKIEFPRRETKQSKSRKSMTIDSDDEPVVPVEEIDPVIEQLDADKSLEPEEAQKRDKSLKMEEPQIPDKSSASLAAIAIIDETISAIQSAFENHLMEDGKGSATIASYTGDIQGFIQWLKEKKLPFDGKLTRLSITSYRKHLQEANYRINTINKKINSLHSFNHFLIAAGYCQEMVVHPKRDKIKVANGSEAEVVVFSEDEVERLLFFLENKEQVALRDKTLVYILLYAGLRVGELVNLKIQDLDLLTMSLKVVGKGGKYREVPLKPEVAEIIKTYMESDRKESPYAKSCQLLVTQRSGKMDTDTVNKVMKKLGKSLNMTIFPHKFRHTFCTRLLKKGVDLTTVAKLAGHASIQTTASYYINTSREDKQEAVGLL</sequence>
<gene>
    <name evidence="10" type="primary">xerD_1</name>
    <name evidence="10" type="ORF">ACWI_07730</name>
</gene>
<comment type="caution">
    <text evidence="10">The sequence shown here is derived from an EMBL/GenBank/DDBJ whole genome shotgun (WGS) entry which is preliminary data.</text>
</comment>
<dbReference type="Gene3D" id="1.10.150.130">
    <property type="match status" value="1"/>
</dbReference>
<feature type="domain" description="Core-binding (CB)" evidence="9">
    <location>
        <begin position="87"/>
        <end position="172"/>
    </location>
</feature>
<organism evidence="10 11">
    <name type="scientific">Acetobacterium wieringae</name>
    <dbReference type="NCBI Taxonomy" id="52694"/>
    <lineage>
        <taxon>Bacteria</taxon>
        <taxon>Bacillati</taxon>
        <taxon>Bacillota</taxon>
        <taxon>Clostridia</taxon>
        <taxon>Eubacteriales</taxon>
        <taxon>Eubacteriaceae</taxon>
        <taxon>Acetobacterium</taxon>
    </lineage>
</organism>
<evidence type="ECO:0000259" key="8">
    <source>
        <dbReference type="PROSITE" id="PS51898"/>
    </source>
</evidence>
<dbReference type="GO" id="GO:0003677">
    <property type="term" value="F:DNA binding"/>
    <property type="evidence" value="ECO:0007669"/>
    <property type="project" value="UniProtKB-UniRule"/>
</dbReference>
<keyword evidence="4 6" id="KW-0238">DNA-binding</keyword>
<protein>
    <submittedName>
        <fullName evidence="10">Tyrosine recombinase XerD</fullName>
    </submittedName>
</protein>
<feature type="compositionally biased region" description="Basic and acidic residues" evidence="7">
    <location>
        <begin position="47"/>
        <end position="68"/>
    </location>
</feature>
<reference evidence="10 11" key="1">
    <citation type="submission" date="2015-09" db="EMBL/GenBank/DDBJ databases">
        <title>Genome sequence of Acetobacterium wieringae DSM 1911.</title>
        <authorList>
            <person name="Poehlein A."/>
            <person name="Bengelsdorf F.R."/>
            <person name="Schiel-Bengelsdorf B."/>
            <person name="Duerre P."/>
            <person name="Daniel R."/>
        </authorList>
    </citation>
    <scope>NUCLEOTIDE SEQUENCE [LARGE SCALE GENOMIC DNA]</scope>
    <source>
        <strain evidence="10 11">DSM 1911</strain>
    </source>
</reference>
<dbReference type="InterPro" id="IPR010998">
    <property type="entry name" value="Integrase_recombinase_N"/>
</dbReference>
<evidence type="ECO:0000256" key="1">
    <source>
        <dbReference type="ARBA" id="ARBA00003283"/>
    </source>
</evidence>
<keyword evidence="3" id="KW-0229">DNA integration</keyword>
<dbReference type="InterPro" id="IPR002104">
    <property type="entry name" value="Integrase_catalytic"/>
</dbReference>
<dbReference type="GO" id="GO:0006310">
    <property type="term" value="P:DNA recombination"/>
    <property type="evidence" value="ECO:0007669"/>
    <property type="project" value="UniProtKB-KW"/>
</dbReference>
<accession>A0A1F2PK37</accession>
<evidence type="ECO:0000313" key="10">
    <source>
        <dbReference type="EMBL" id="OFV71723.1"/>
    </source>
</evidence>
<evidence type="ECO:0000259" key="9">
    <source>
        <dbReference type="PROSITE" id="PS51900"/>
    </source>
</evidence>
<dbReference type="InterPro" id="IPR004107">
    <property type="entry name" value="Integrase_SAM-like_N"/>
</dbReference>
<comment type="function">
    <text evidence="1">Site-specific tyrosine recombinase, which acts by catalyzing the cutting and rejoining of the recombining DNA molecules.</text>
</comment>
<dbReference type="PANTHER" id="PTHR30349:SF41">
    <property type="entry name" value="INTEGRASE_RECOMBINASE PROTEIN MJ0367-RELATED"/>
    <property type="match status" value="1"/>
</dbReference>
<dbReference type="PROSITE" id="PS51898">
    <property type="entry name" value="TYR_RECOMBINASE"/>
    <property type="match status" value="1"/>
</dbReference>
<dbReference type="InterPro" id="IPR013762">
    <property type="entry name" value="Integrase-like_cat_sf"/>
</dbReference>
<dbReference type="Pfam" id="PF02899">
    <property type="entry name" value="Phage_int_SAM_1"/>
    <property type="match status" value="1"/>
</dbReference>
<name>A0A1F2PK37_9FIRM</name>
<feature type="domain" description="Tyr recombinase" evidence="8">
    <location>
        <begin position="197"/>
        <end position="378"/>
    </location>
</feature>
<dbReference type="Proteomes" id="UP000176244">
    <property type="component" value="Unassembled WGS sequence"/>
</dbReference>
<dbReference type="SUPFAM" id="SSF56349">
    <property type="entry name" value="DNA breaking-rejoining enzymes"/>
    <property type="match status" value="1"/>
</dbReference>
<evidence type="ECO:0000256" key="7">
    <source>
        <dbReference type="SAM" id="MobiDB-lite"/>
    </source>
</evidence>
<proteinExistence type="inferred from homology"/>
<evidence type="ECO:0000256" key="4">
    <source>
        <dbReference type="ARBA" id="ARBA00023125"/>
    </source>
</evidence>
<evidence type="ECO:0000256" key="6">
    <source>
        <dbReference type="PROSITE-ProRule" id="PRU01248"/>
    </source>
</evidence>
<evidence type="ECO:0000256" key="2">
    <source>
        <dbReference type="ARBA" id="ARBA00008857"/>
    </source>
</evidence>
<dbReference type="AlphaFoldDB" id="A0A1F2PK37"/>
<dbReference type="PANTHER" id="PTHR30349">
    <property type="entry name" value="PHAGE INTEGRASE-RELATED"/>
    <property type="match status" value="1"/>
</dbReference>
<evidence type="ECO:0000313" key="11">
    <source>
        <dbReference type="Proteomes" id="UP000176244"/>
    </source>
</evidence>
<keyword evidence="5" id="KW-0233">DNA recombination</keyword>
<comment type="similarity">
    <text evidence="2">Belongs to the 'phage' integrase family.</text>
</comment>
<dbReference type="InterPro" id="IPR011010">
    <property type="entry name" value="DNA_brk_join_enz"/>
</dbReference>
<dbReference type="Gene3D" id="1.10.443.10">
    <property type="entry name" value="Intergrase catalytic core"/>
    <property type="match status" value="1"/>
</dbReference>
<feature type="region of interest" description="Disordered" evidence="7">
    <location>
        <begin position="1"/>
        <end position="72"/>
    </location>
</feature>
<dbReference type="InterPro" id="IPR050090">
    <property type="entry name" value="Tyrosine_recombinase_XerCD"/>
</dbReference>
<dbReference type="GO" id="GO:0015074">
    <property type="term" value="P:DNA integration"/>
    <property type="evidence" value="ECO:0007669"/>
    <property type="project" value="UniProtKB-KW"/>
</dbReference>
<feature type="compositionally biased region" description="Basic and acidic residues" evidence="7">
    <location>
        <begin position="1"/>
        <end position="17"/>
    </location>
</feature>
<dbReference type="RefSeq" id="WP_242871574.1">
    <property type="nucleotide sequence ID" value="NZ_CP097897.1"/>
</dbReference>
<dbReference type="Pfam" id="PF00589">
    <property type="entry name" value="Phage_integrase"/>
    <property type="match status" value="1"/>
</dbReference>
<dbReference type="STRING" id="52694.ACWI_07730"/>
<evidence type="ECO:0000256" key="5">
    <source>
        <dbReference type="ARBA" id="ARBA00023172"/>
    </source>
</evidence>
<dbReference type="EMBL" id="LKEU01000016">
    <property type="protein sequence ID" value="OFV71723.1"/>
    <property type="molecule type" value="Genomic_DNA"/>
</dbReference>
<feature type="compositionally biased region" description="Acidic residues" evidence="7">
    <location>
        <begin position="27"/>
        <end position="41"/>
    </location>
</feature>
<evidence type="ECO:0000256" key="3">
    <source>
        <dbReference type="ARBA" id="ARBA00022908"/>
    </source>
</evidence>